<name>A0A644VI34_9ZZZZ</name>
<evidence type="ECO:0000313" key="3">
    <source>
        <dbReference type="EMBL" id="MPL90332.1"/>
    </source>
</evidence>
<protein>
    <recommendedName>
        <fullName evidence="2">YdbS-like PH domain-containing protein</fullName>
    </recommendedName>
</protein>
<proteinExistence type="predicted"/>
<accession>A0A644VI34</accession>
<organism evidence="3">
    <name type="scientific">bioreactor metagenome</name>
    <dbReference type="NCBI Taxonomy" id="1076179"/>
    <lineage>
        <taxon>unclassified sequences</taxon>
        <taxon>metagenomes</taxon>
        <taxon>ecological metagenomes</taxon>
    </lineage>
</organism>
<keyword evidence="1" id="KW-0812">Transmembrane</keyword>
<dbReference type="PANTHER" id="PTHR34473">
    <property type="entry name" value="UPF0699 TRANSMEMBRANE PROTEIN YDBS"/>
    <property type="match status" value="1"/>
</dbReference>
<evidence type="ECO:0000259" key="2">
    <source>
        <dbReference type="Pfam" id="PF03703"/>
    </source>
</evidence>
<dbReference type="AlphaFoldDB" id="A0A644VI34"/>
<dbReference type="Pfam" id="PF03703">
    <property type="entry name" value="bPH_2"/>
    <property type="match status" value="1"/>
</dbReference>
<sequence length="200" mass="21926">MVKLGENFKPEAKYTSYLALASVAAVVLIWACCVGWVYFVALGEPVFVLIGQISLGVLAAILIFVLIWSRLYYASVVYHLNDTEMTWKRGVWFRKTGIVPYNRITNVDIVQGPVMRMFGISNLKIETAGGNAGKSSAEIQLEGIADPEPLRAMIMDFVRGNAPSPAATGVDFGRRSAPADMQALLAEVTAIRKLLEAERK</sequence>
<dbReference type="EMBL" id="VSSQ01000300">
    <property type="protein sequence ID" value="MPL90332.1"/>
    <property type="molecule type" value="Genomic_DNA"/>
</dbReference>
<keyword evidence="1" id="KW-0472">Membrane</keyword>
<reference evidence="3" key="1">
    <citation type="submission" date="2019-08" db="EMBL/GenBank/DDBJ databases">
        <authorList>
            <person name="Kucharzyk K."/>
            <person name="Murdoch R.W."/>
            <person name="Higgins S."/>
            <person name="Loffler F."/>
        </authorList>
    </citation>
    <scope>NUCLEOTIDE SEQUENCE</scope>
</reference>
<gene>
    <name evidence="3" type="ORF">SDC9_36380</name>
</gene>
<keyword evidence="1" id="KW-1133">Transmembrane helix</keyword>
<dbReference type="InterPro" id="IPR005182">
    <property type="entry name" value="YdbS-like_PH"/>
</dbReference>
<dbReference type="PANTHER" id="PTHR34473:SF2">
    <property type="entry name" value="UPF0699 TRANSMEMBRANE PROTEIN YDBT"/>
    <property type="match status" value="1"/>
</dbReference>
<feature type="domain" description="YdbS-like PH" evidence="2">
    <location>
        <begin position="73"/>
        <end position="151"/>
    </location>
</feature>
<evidence type="ECO:0000256" key="1">
    <source>
        <dbReference type="SAM" id="Phobius"/>
    </source>
</evidence>
<feature type="transmembrane region" description="Helical" evidence="1">
    <location>
        <begin position="17"/>
        <end position="40"/>
    </location>
</feature>
<comment type="caution">
    <text evidence="3">The sequence shown here is derived from an EMBL/GenBank/DDBJ whole genome shotgun (WGS) entry which is preliminary data.</text>
</comment>
<feature type="transmembrane region" description="Helical" evidence="1">
    <location>
        <begin position="46"/>
        <end position="68"/>
    </location>
</feature>